<evidence type="ECO:0000313" key="5">
    <source>
        <dbReference type="EMBL" id="KGM94947.1"/>
    </source>
</evidence>
<gene>
    <name evidence="5" type="ORF">Z968_10390</name>
</gene>
<dbReference type="OrthoDB" id="9811611at2"/>
<dbReference type="EMBL" id="JENJ01000052">
    <property type="protein sequence ID" value="KGM94947.1"/>
    <property type="molecule type" value="Genomic_DNA"/>
</dbReference>
<dbReference type="GO" id="GO:0009307">
    <property type="term" value="P:DNA restriction-modification system"/>
    <property type="evidence" value="ECO:0007669"/>
    <property type="project" value="UniProtKB-KW"/>
</dbReference>
<keyword evidence="3" id="KW-0238">DNA-binding</keyword>
<feature type="domain" description="Type I restriction modification DNA specificity" evidence="4">
    <location>
        <begin position="224"/>
        <end position="363"/>
    </location>
</feature>
<comment type="similarity">
    <text evidence="1">Belongs to the type-I restriction system S methylase family.</text>
</comment>
<dbReference type="GO" id="GO:0003677">
    <property type="term" value="F:DNA binding"/>
    <property type="evidence" value="ECO:0007669"/>
    <property type="project" value="UniProtKB-KW"/>
</dbReference>
<proteinExistence type="inferred from homology"/>
<dbReference type="InterPro" id="IPR000055">
    <property type="entry name" value="Restrct_endonuc_typeI_TRD"/>
</dbReference>
<dbReference type="SUPFAM" id="SSF116734">
    <property type="entry name" value="DNA methylase specificity domain"/>
    <property type="match status" value="2"/>
</dbReference>
<dbReference type="Proteomes" id="UP000030012">
    <property type="component" value="Unassembled WGS sequence"/>
</dbReference>
<accession>A0A0A0I2B8</accession>
<protein>
    <recommendedName>
        <fullName evidence="4">Type I restriction modification DNA specificity domain-containing protein</fullName>
    </recommendedName>
</protein>
<dbReference type="InterPro" id="IPR044946">
    <property type="entry name" value="Restrct_endonuc_typeI_TRD_sf"/>
</dbReference>
<evidence type="ECO:0000259" key="4">
    <source>
        <dbReference type="Pfam" id="PF01420"/>
    </source>
</evidence>
<dbReference type="CDD" id="cd17512">
    <property type="entry name" value="RMtype1_S_BceB55ORF5615P-TRD2-CR2_like"/>
    <property type="match status" value="1"/>
</dbReference>
<organism evidence="5 6">
    <name type="scientific">Clostridium novyi A str. 4552</name>
    <dbReference type="NCBI Taxonomy" id="1444289"/>
    <lineage>
        <taxon>Bacteria</taxon>
        <taxon>Bacillati</taxon>
        <taxon>Bacillota</taxon>
        <taxon>Clostridia</taxon>
        <taxon>Eubacteriales</taxon>
        <taxon>Clostridiaceae</taxon>
        <taxon>Clostridium</taxon>
    </lineage>
</organism>
<dbReference type="InterPro" id="IPR052021">
    <property type="entry name" value="Type-I_RS_S_subunit"/>
</dbReference>
<dbReference type="PANTHER" id="PTHR30408:SF13">
    <property type="entry name" value="TYPE I RESTRICTION ENZYME HINDI SPECIFICITY SUBUNIT"/>
    <property type="match status" value="1"/>
</dbReference>
<dbReference type="PANTHER" id="PTHR30408">
    <property type="entry name" value="TYPE-1 RESTRICTION ENZYME ECOKI SPECIFICITY PROTEIN"/>
    <property type="match status" value="1"/>
</dbReference>
<dbReference type="Gene3D" id="3.90.220.20">
    <property type="entry name" value="DNA methylase specificity domains"/>
    <property type="match status" value="2"/>
</dbReference>
<keyword evidence="2" id="KW-0680">Restriction system</keyword>
<evidence type="ECO:0000256" key="3">
    <source>
        <dbReference type="ARBA" id="ARBA00023125"/>
    </source>
</evidence>
<evidence type="ECO:0000256" key="2">
    <source>
        <dbReference type="ARBA" id="ARBA00022747"/>
    </source>
</evidence>
<dbReference type="AlphaFoldDB" id="A0A0A0I2B8"/>
<name>A0A0A0I2B8_CLONO</name>
<evidence type="ECO:0000256" key="1">
    <source>
        <dbReference type="ARBA" id="ARBA00010923"/>
    </source>
</evidence>
<comment type="caution">
    <text evidence="5">The sequence shown here is derived from an EMBL/GenBank/DDBJ whole genome shotgun (WGS) entry which is preliminary data.</text>
</comment>
<dbReference type="Pfam" id="PF01420">
    <property type="entry name" value="Methylase_S"/>
    <property type="match status" value="2"/>
</dbReference>
<sequence length="411" mass="46796">MSFKLEDMADFQKGFAFKSRDFKKSGIKIVKVSNLTDESIDGSGCVHIDNELADNYNQYELNSDDIIITTVGSWPTNPASVVGKVVRVPKHMNGSLLNQNAVRVRSNQNVDQKYLFYLLKSNIFKDYIIGTAQGSANQASITQKDIKNFKYDIHEFEEQKVIASILSALDEKIETNNQINKKLEEMAQAIFKHWFVDFEFPNEEGKPYKSSGGEMVESEMGMIPKGWEVKQLKNHIKFIKGKKPKIINDFIFENSEVYLTIDVLNRNSVQYAINDKVVLATKRDVLMVMDGASSGKLYYGMNGIVGSTLAKIEVDSRLINSDILYFFLKNNEYNIKMHLTGSAIPHTDKEYINKLYIAIPRDKNMLANVVETLSDIRMKIIVNDEENNILKCIRDTLLPKLMSGEIRVPLK</sequence>
<reference evidence="5 6" key="1">
    <citation type="submission" date="2014-01" db="EMBL/GenBank/DDBJ databases">
        <title>Plasmidome dynamics in the species complex Clostridium novyi sensu lato converts strains of independent lineages into distinctly different pathogens.</title>
        <authorList>
            <person name="Skarin H."/>
            <person name="Segerman B."/>
        </authorList>
    </citation>
    <scope>NUCLEOTIDE SEQUENCE [LARGE SCALE GENOMIC DNA]</scope>
    <source>
        <strain evidence="5 6">4552</strain>
    </source>
</reference>
<feature type="domain" description="Type I restriction modification DNA specificity" evidence="4">
    <location>
        <begin position="2"/>
        <end position="185"/>
    </location>
</feature>
<evidence type="ECO:0000313" key="6">
    <source>
        <dbReference type="Proteomes" id="UP000030012"/>
    </source>
</evidence>
<dbReference type="RefSeq" id="WP_039255952.1">
    <property type="nucleotide sequence ID" value="NZ_JENJ01000052.1"/>
</dbReference>